<sequence>MFKGVPKFVATTKKQPELGNDPYSNLTWQEAHQGKADLTALGPSQDRKRTVGGVARRTAQRRNNYARAGYYRYFSFITMMSLGHQVKNNTTAHVEVSKNDPDSKKFEHFTLYGLIVRPLGLVRTLKAANVDISQGSKYPPDICQKNAEIPELEK</sequence>
<name>A0A9P5NPR2_GYMJU</name>
<dbReference type="EMBL" id="JADNYJ010000046">
    <property type="protein sequence ID" value="KAF8900685.1"/>
    <property type="molecule type" value="Genomic_DNA"/>
</dbReference>
<keyword evidence="2" id="KW-1185">Reference proteome</keyword>
<reference evidence="1" key="1">
    <citation type="submission" date="2020-11" db="EMBL/GenBank/DDBJ databases">
        <authorList>
            <consortium name="DOE Joint Genome Institute"/>
            <person name="Ahrendt S."/>
            <person name="Riley R."/>
            <person name="Andreopoulos W."/>
            <person name="LaButti K."/>
            <person name="Pangilinan J."/>
            <person name="Ruiz-duenas F.J."/>
            <person name="Barrasa J.M."/>
            <person name="Sanchez-Garcia M."/>
            <person name="Camarero S."/>
            <person name="Miyauchi S."/>
            <person name="Serrano A."/>
            <person name="Linde D."/>
            <person name="Babiker R."/>
            <person name="Drula E."/>
            <person name="Ayuso-Fernandez I."/>
            <person name="Pacheco R."/>
            <person name="Padilla G."/>
            <person name="Ferreira P."/>
            <person name="Barriuso J."/>
            <person name="Kellner H."/>
            <person name="Castanera R."/>
            <person name="Alfaro M."/>
            <person name="Ramirez L."/>
            <person name="Pisabarro A.G."/>
            <person name="Kuo A."/>
            <person name="Tritt A."/>
            <person name="Lipzen A."/>
            <person name="He G."/>
            <person name="Yan M."/>
            <person name="Ng V."/>
            <person name="Cullen D."/>
            <person name="Martin F."/>
            <person name="Rosso M.-N."/>
            <person name="Henrissat B."/>
            <person name="Hibbett D."/>
            <person name="Martinez A.T."/>
            <person name="Grigoriev I.V."/>
        </authorList>
    </citation>
    <scope>NUCLEOTIDE SEQUENCE</scope>
    <source>
        <strain evidence="1">AH 44721</strain>
    </source>
</reference>
<dbReference type="Proteomes" id="UP000724874">
    <property type="component" value="Unassembled WGS sequence"/>
</dbReference>
<accession>A0A9P5NPR2</accession>
<evidence type="ECO:0000313" key="2">
    <source>
        <dbReference type="Proteomes" id="UP000724874"/>
    </source>
</evidence>
<evidence type="ECO:0000313" key="1">
    <source>
        <dbReference type="EMBL" id="KAF8900685.1"/>
    </source>
</evidence>
<dbReference type="AlphaFoldDB" id="A0A9P5NPR2"/>
<protein>
    <submittedName>
        <fullName evidence="1">Uncharacterized protein</fullName>
    </submittedName>
</protein>
<gene>
    <name evidence="1" type="ORF">CPB84DRAFT_1918456</name>
</gene>
<comment type="caution">
    <text evidence="1">The sequence shown here is derived from an EMBL/GenBank/DDBJ whole genome shotgun (WGS) entry which is preliminary data.</text>
</comment>
<proteinExistence type="predicted"/>
<organism evidence="1 2">
    <name type="scientific">Gymnopilus junonius</name>
    <name type="common">Spectacular rustgill mushroom</name>
    <name type="synonym">Gymnopilus spectabilis subsp. junonius</name>
    <dbReference type="NCBI Taxonomy" id="109634"/>
    <lineage>
        <taxon>Eukaryota</taxon>
        <taxon>Fungi</taxon>
        <taxon>Dikarya</taxon>
        <taxon>Basidiomycota</taxon>
        <taxon>Agaricomycotina</taxon>
        <taxon>Agaricomycetes</taxon>
        <taxon>Agaricomycetidae</taxon>
        <taxon>Agaricales</taxon>
        <taxon>Agaricineae</taxon>
        <taxon>Hymenogastraceae</taxon>
        <taxon>Gymnopilus</taxon>
    </lineage>
</organism>